<dbReference type="PANTHER" id="PTHR24567">
    <property type="entry name" value="CRP FAMILY TRANSCRIPTIONAL REGULATORY PROTEIN"/>
    <property type="match status" value="1"/>
</dbReference>
<organism evidence="6 7">
    <name type="scientific">Chitinophaga jiangningensis</name>
    <dbReference type="NCBI Taxonomy" id="1419482"/>
    <lineage>
        <taxon>Bacteria</taxon>
        <taxon>Pseudomonadati</taxon>
        <taxon>Bacteroidota</taxon>
        <taxon>Chitinophagia</taxon>
        <taxon>Chitinophagales</taxon>
        <taxon>Chitinophagaceae</taxon>
        <taxon>Chitinophaga</taxon>
    </lineage>
</organism>
<dbReference type="SMART" id="SM00100">
    <property type="entry name" value="cNMP"/>
    <property type="match status" value="1"/>
</dbReference>
<dbReference type="CDD" id="cd00092">
    <property type="entry name" value="HTH_CRP"/>
    <property type="match status" value="1"/>
</dbReference>
<dbReference type="InterPro" id="IPR036390">
    <property type="entry name" value="WH_DNA-bd_sf"/>
</dbReference>
<keyword evidence="7" id="KW-1185">Reference proteome</keyword>
<dbReference type="InterPro" id="IPR014710">
    <property type="entry name" value="RmlC-like_jellyroll"/>
</dbReference>
<sequence>MKSDKQTCDGKTCLLCRLSLPEWLPAIHAHKKNIVYKKNDTLFKEGDAVKGMFFVFDGVVKVHKHWGTEKDLIVRFAQKGEIVGHRGIGGPENIYPVTATAMSPVTVCYVDLDFFNASLRVNNELLYQLMLFYAKELQDAEKYMHGLAHMPVKTRLANVLLLIYRKFGTTAEGYINLPLTKQDLSECIGATYETTFRVLNELITDGFIKTEGKHLMINNVAALAEQAKAM</sequence>
<keyword evidence="2" id="KW-0238">DNA-binding</keyword>
<evidence type="ECO:0000256" key="2">
    <source>
        <dbReference type="ARBA" id="ARBA00023125"/>
    </source>
</evidence>
<dbReference type="PANTHER" id="PTHR24567:SF28">
    <property type="entry name" value="LISTERIOLYSIN REGULATORY PROTEIN"/>
    <property type="match status" value="1"/>
</dbReference>
<dbReference type="InterPro" id="IPR050397">
    <property type="entry name" value="Env_Response_Regulators"/>
</dbReference>
<dbReference type="Pfam" id="PF00027">
    <property type="entry name" value="cNMP_binding"/>
    <property type="match status" value="1"/>
</dbReference>
<evidence type="ECO:0000313" key="7">
    <source>
        <dbReference type="Proteomes" id="UP000184420"/>
    </source>
</evidence>
<dbReference type="GO" id="GO:0003700">
    <property type="term" value="F:DNA-binding transcription factor activity"/>
    <property type="evidence" value="ECO:0007669"/>
    <property type="project" value="TreeGrafter"/>
</dbReference>
<feature type="domain" description="HTH crp-type" evidence="5">
    <location>
        <begin position="150"/>
        <end position="221"/>
    </location>
</feature>
<dbReference type="STRING" id="1419482.SAMN05444266_11610"/>
<evidence type="ECO:0000313" key="6">
    <source>
        <dbReference type="EMBL" id="SHM97325.1"/>
    </source>
</evidence>
<dbReference type="GO" id="GO:0003677">
    <property type="term" value="F:DNA binding"/>
    <property type="evidence" value="ECO:0007669"/>
    <property type="project" value="UniProtKB-KW"/>
</dbReference>
<dbReference type="PROSITE" id="PS50042">
    <property type="entry name" value="CNMP_BINDING_3"/>
    <property type="match status" value="1"/>
</dbReference>
<evidence type="ECO:0000259" key="4">
    <source>
        <dbReference type="PROSITE" id="PS50042"/>
    </source>
</evidence>
<keyword evidence="6" id="KW-0808">Transferase</keyword>
<keyword evidence="3" id="KW-0804">Transcription</keyword>
<dbReference type="InterPro" id="IPR036388">
    <property type="entry name" value="WH-like_DNA-bd_sf"/>
</dbReference>
<dbReference type="GO" id="GO:0016301">
    <property type="term" value="F:kinase activity"/>
    <property type="evidence" value="ECO:0007669"/>
    <property type="project" value="UniProtKB-KW"/>
</dbReference>
<evidence type="ECO:0000259" key="5">
    <source>
        <dbReference type="PROSITE" id="PS51063"/>
    </source>
</evidence>
<name>A0A1M7N1D5_9BACT</name>
<dbReference type="RefSeq" id="WP_073087738.1">
    <property type="nucleotide sequence ID" value="NZ_FRBL01000016.1"/>
</dbReference>
<protein>
    <submittedName>
        <fullName evidence="6">cAMP-binding domain of CRP or a regulatory subunit of cAMP-dependent protein kinases</fullName>
    </submittedName>
</protein>
<keyword evidence="6" id="KW-0418">Kinase</keyword>
<dbReference type="Pfam" id="PF13545">
    <property type="entry name" value="HTH_Crp_2"/>
    <property type="match status" value="1"/>
</dbReference>
<dbReference type="InterPro" id="IPR000595">
    <property type="entry name" value="cNMP-bd_dom"/>
</dbReference>
<dbReference type="SUPFAM" id="SSF46785">
    <property type="entry name" value="Winged helix' DNA-binding domain"/>
    <property type="match status" value="1"/>
</dbReference>
<dbReference type="SUPFAM" id="SSF51206">
    <property type="entry name" value="cAMP-binding domain-like"/>
    <property type="match status" value="1"/>
</dbReference>
<dbReference type="SMART" id="SM00419">
    <property type="entry name" value="HTH_CRP"/>
    <property type="match status" value="1"/>
</dbReference>
<dbReference type="OrthoDB" id="9127033at2"/>
<dbReference type="PROSITE" id="PS51063">
    <property type="entry name" value="HTH_CRP_2"/>
    <property type="match status" value="1"/>
</dbReference>
<dbReference type="AlphaFoldDB" id="A0A1M7N1D5"/>
<dbReference type="InterPro" id="IPR018490">
    <property type="entry name" value="cNMP-bd_dom_sf"/>
</dbReference>
<proteinExistence type="predicted"/>
<dbReference type="GO" id="GO:0005829">
    <property type="term" value="C:cytosol"/>
    <property type="evidence" value="ECO:0007669"/>
    <property type="project" value="TreeGrafter"/>
</dbReference>
<feature type="domain" description="Cyclic nucleotide-binding" evidence="4">
    <location>
        <begin position="36"/>
        <end position="136"/>
    </location>
</feature>
<evidence type="ECO:0000256" key="1">
    <source>
        <dbReference type="ARBA" id="ARBA00023015"/>
    </source>
</evidence>
<dbReference type="PRINTS" id="PR00034">
    <property type="entry name" value="HTHCRP"/>
</dbReference>
<dbReference type="InterPro" id="IPR012318">
    <property type="entry name" value="HTH_CRP"/>
</dbReference>
<evidence type="ECO:0000256" key="3">
    <source>
        <dbReference type="ARBA" id="ARBA00023163"/>
    </source>
</evidence>
<dbReference type="CDD" id="cd00038">
    <property type="entry name" value="CAP_ED"/>
    <property type="match status" value="1"/>
</dbReference>
<dbReference type="Gene3D" id="2.60.120.10">
    <property type="entry name" value="Jelly Rolls"/>
    <property type="match status" value="1"/>
</dbReference>
<keyword evidence="1" id="KW-0805">Transcription regulation</keyword>
<accession>A0A1M7N1D5</accession>
<dbReference type="EMBL" id="FRBL01000016">
    <property type="protein sequence ID" value="SHM97325.1"/>
    <property type="molecule type" value="Genomic_DNA"/>
</dbReference>
<reference evidence="6 7" key="1">
    <citation type="submission" date="2016-11" db="EMBL/GenBank/DDBJ databases">
        <authorList>
            <person name="Jaros S."/>
            <person name="Januszkiewicz K."/>
            <person name="Wedrychowicz H."/>
        </authorList>
    </citation>
    <scope>NUCLEOTIDE SEQUENCE [LARGE SCALE GENOMIC DNA]</scope>
    <source>
        <strain evidence="6 7">DSM 27406</strain>
    </source>
</reference>
<dbReference type="Gene3D" id="1.10.10.10">
    <property type="entry name" value="Winged helix-like DNA-binding domain superfamily/Winged helix DNA-binding domain"/>
    <property type="match status" value="1"/>
</dbReference>
<gene>
    <name evidence="6" type="ORF">SAMN05444266_11610</name>
</gene>
<dbReference type="Proteomes" id="UP000184420">
    <property type="component" value="Unassembled WGS sequence"/>
</dbReference>